<comment type="similarity">
    <text evidence="2">Belongs to the TMEM86 family.</text>
</comment>
<evidence type="ECO:0000256" key="5">
    <source>
        <dbReference type="ARBA" id="ARBA00023136"/>
    </source>
</evidence>
<accession>A0A3A3EIE8</accession>
<protein>
    <submittedName>
        <fullName evidence="7">Lysoplasmalogenase</fullName>
    </submittedName>
</protein>
<dbReference type="AlphaFoldDB" id="A0A3A3EIE8"/>
<evidence type="ECO:0000256" key="3">
    <source>
        <dbReference type="ARBA" id="ARBA00022692"/>
    </source>
</evidence>
<keyword evidence="4 6" id="KW-1133">Transmembrane helix</keyword>
<feature type="transmembrane region" description="Helical" evidence="6">
    <location>
        <begin position="79"/>
        <end position="100"/>
    </location>
</feature>
<evidence type="ECO:0000256" key="1">
    <source>
        <dbReference type="ARBA" id="ARBA00004141"/>
    </source>
</evidence>
<dbReference type="EMBL" id="QYSE01000002">
    <property type="protein sequence ID" value="RJF35317.1"/>
    <property type="molecule type" value="Genomic_DNA"/>
</dbReference>
<proteinExistence type="inferred from homology"/>
<name>A0A3A3EIE8_9GAMM</name>
<evidence type="ECO:0000256" key="6">
    <source>
        <dbReference type="SAM" id="Phobius"/>
    </source>
</evidence>
<dbReference type="PANTHER" id="PTHR31885:SF6">
    <property type="entry name" value="GH04784P"/>
    <property type="match status" value="1"/>
</dbReference>
<dbReference type="Proteomes" id="UP000265938">
    <property type="component" value="Unassembled WGS sequence"/>
</dbReference>
<feature type="transmembrane region" description="Helical" evidence="6">
    <location>
        <begin position="130"/>
        <end position="149"/>
    </location>
</feature>
<dbReference type="PANTHER" id="PTHR31885">
    <property type="entry name" value="GH04784P"/>
    <property type="match status" value="1"/>
</dbReference>
<feature type="transmembrane region" description="Helical" evidence="6">
    <location>
        <begin position="26"/>
        <end position="43"/>
    </location>
</feature>
<reference evidence="7 8" key="1">
    <citation type="submission" date="2018-09" db="EMBL/GenBank/DDBJ databases">
        <title>Identification of marine bacteria producing industrial enzymes.</title>
        <authorList>
            <person name="Cheng T.H."/>
            <person name="Saidin J."/>
            <person name="Muhd D.D."/>
            <person name="Isa M.N.M."/>
            <person name="Bakar M.F.A."/>
            <person name="Ismail N."/>
        </authorList>
    </citation>
    <scope>NUCLEOTIDE SEQUENCE [LARGE SCALE GENOMIC DNA]</scope>
    <source>
        <strain evidence="7 8">MNAD 1.6</strain>
    </source>
</reference>
<comment type="subcellular location">
    <subcellularLocation>
        <location evidence="1">Membrane</location>
        <topology evidence="1">Multi-pass membrane protein</topology>
    </subcellularLocation>
</comment>
<comment type="caution">
    <text evidence="7">The sequence shown here is derived from an EMBL/GenBank/DDBJ whole genome shotgun (WGS) entry which is preliminary data.</text>
</comment>
<keyword evidence="3 6" id="KW-0812">Transmembrane</keyword>
<evidence type="ECO:0000256" key="2">
    <source>
        <dbReference type="ARBA" id="ARBA00007375"/>
    </source>
</evidence>
<dbReference type="GO" id="GO:0016787">
    <property type="term" value="F:hydrolase activity"/>
    <property type="evidence" value="ECO:0007669"/>
    <property type="project" value="TreeGrafter"/>
</dbReference>
<evidence type="ECO:0000313" key="7">
    <source>
        <dbReference type="EMBL" id="RJF35317.1"/>
    </source>
</evidence>
<feature type="transmembrane region" description="Helical" evidence="6">
    <location>
        <begin position="107"/>
        <end position="124"/>
    </location>
</feature>
<organism evidence="7 8">
    <name type="scientific">Pseudoalteromonas gelatinilytica</name>
    <dbReference type="NCBI Taxonomy" id="1703256"/>
    <lineage>
        <taxon>Bacteria</taxon>
        <taxon>Pseudomonadati</taxon>
        <taxon>Pseudomonadota</taxon>
        <taxon>Gammaproteobacteria</taxon>
        <taxon>Alteromonadales</taxon>
        <taxon>Pseudoalteromonadaceae</taxon>
        <taxon>Pseudoalteromonas</taxon>
    </lineage>
</organism>
<evidence type="ECO:0000256" key="4">
    <source>
        <dbReference type="ARBA" id="ARBA00022989"/>
    </source>
</evidence>
<dbReference type="Pfam" id="PF07947">
    <property type="entry name" value="YhhN"/>
    <property type="match status" value="1"/>
</dbReference>
<feature type="transmembrane region" description="Helical" evidence="6">
    <location>
        <begin position="185"/>
        <end position="205"/>
    </location>
</feature>
<dbReference type="GO" id="GO:0016020">
    <property type="term" value="C:membrane"/>
    <property type="evidence" value="ECO:0007669"/>
    <property type="project" value="UniProtKB-SubCell"/>
</dbReference>
<gene>
    <name evidence="7" type="ORF">D4741_10045</name>
</gene>
<evidence type="ECO:0000313" key="8">
    <source>
        <dbReference type="Proteomes" id="UP000265938"/>
    </source>
</evidence>
<dbReference type="InterPro" id="IPR012506">
    <property type="entry name" value="TMEM86B-like"/>
</dbReference>
<feature type="transmembrane region" description="Helical" evidence="6">
    <location>
        <begin position="156"/>
        <end position="173"/>
    </location>
</feature>
<feature type="transmembrane region" description="Helical" evidence="6">
    <location>
        <begin position="55"/>
        <end position="73"/>
    </location>
</feature>
<keyword evidence="5 6" id="KW-0472">Membrane</keyword>
<sequence>MNILFLILSSVYIALLLFIPSLTQPIMALFKTLPIGLLIVMVLKGRSQLQNRTFITLLFALSFSALGDVLLALDTGQLFIGGLAAFFVSHAFYIITMLPIKNWRLDVVLLYLFLAIIVFCLFYPNLNDMLIPVIFYMLVLSIMASLTWMTDKSNGFLVLGGAVFVISDSILGLNRFYLEIVHADIAIMITYYIAQFCLVTGFLQATSKHK</sequence>